<dbReference type="OrthoDB" id="9814421at2"/>
<accession>A7IQ59</accession>
<geneLocation type="plasmid" evidence="1 2">
    <name>pXAUT01</name>
</geneLocation>
<evidence type="ECO:0000313" key="1">
    <source>
        <dbReference type="EMBL" id="ABS70155.1"/>
    </source>
</evidence>
<name>A7IQ59_XANP2</name>
<dbReference type="HOGENOM" id="CLU_2884878_0_0_5"/>
<sequence length="63" mass="7007">MGEVRRPNSCWSHGLVRDGTLVGVTATNRLIRETVAGFSRNDAVELFRLCAARPDLSRLVLRP</sequence>
<evidence type="ECO:0000313" key="2">
    <source>
        <dbReference type="Proteomes" id="UP000002417"/>
    </source>
</evidence>
<keyword evidence="2" id="KW-1185">Reference proteome</keyword>
<organism evidence="1 2">
    <name type="scientific">Xanthobacter autotrophicus (strain ATCC BAA-1158 / Py2)</name>
    <dbReference type="NCBI Taxonomy" id="78245"/>
    <lineage>
        <taxon>Bacteria</taxon>
        <taxon>Pseudomonadati</taxon>
        <taxon>Pseudomonadota</taxon>
        <taxon>Alphaproteobacteria</taxon>
        <taxon>Hyphomicrobiales</taxon>
        <taxon>Xanthobacteraceae</taxon>
        <taxon>Xanthobacter</taxon>
    </lineage>
</organism>
<reference evidence="1 2" key="1">
    <citation type="submission" date="2007-07" db="EMBL/GenBank/DDBJ databases">
        <title>Complete sequence of plasmid pXAUT01 of Xanthobacter autotrophicus Py2.</title>
        <authorList>
            <consortium name="US DOE Joint Genome Institute"/>
            <person name="Copeland A."/>
            <person name="Lucas S."/>
            <person name="Lapidus A."/>
            <person name="Barry K."/>
            <person name="Glavina del Rio T."/>
            <person name="Hammon N."/>
            <person name="Israni S."/>
            <person name="Dalin E."/>
            <person name="Tice H."/>
            <person name="Pitluck S."/>
            <person name="Sims D."/>
            <person name="Brettin T."/>
            <person name="Bruce D."/>
            <person name="Detter J.C."/>
            <person name="Han C."/>
            <person name="Tapia R."/>
            <person name="Brainard J."/>
            <person name="Schmutz J."/>
            <person name="Larimer F."/>
            <person name="Land M."/>
            <person name="Hauser L."/>
            <person name="Kyrpides N."/>
            <person name="Kim E."/>
            <person name="Ensigns S.A."/>
            <person name="Richardson P."/>
        </authorList>
    </citation>
    <scope>NUCLEOTIDE SEQUENCE [LARGE SCALE GENOMIC DNA]</scope>
    <source>
        <strain evidence="2">ATCC BAA-1158 / Py2</strain>
        <plasmid evidence="2">Plasmid pXAUT01</plasmid>
    </source>
</reference>
<dbReference type="EMBL" id="CP000782">
    <property type="protein sequence ID" value="ABS70155.1"/>
    <property type="molecule type" value="Genomic_DNA"/>
</dbReference>
<dbReference type="KEGG" id="xau:Xaut_4953"/>
<gene>
    <name evidence="1" type="ordered locus">Xaut_4953</name>
</gene>
<protein>
    <submittedName>
        <fullName evidence="1">Uncharacterized protein</fullName>
    </submittedName>
</protein>
<dbReference type="Proteomes" id="UP000002417">
    <property type="component" value="Plasmid pXAUT01"/>
</dbReference>
<keyword evidence="1" id="KW-0614">Plasmid</keyword>
<dbReference type="AlphaFoldDB" id="A7IQ59"/>
<proteinExistence type="predicted"/>
<dbReference type="eggNOG" id="COG4423">
    <property type="taxonomic scope" value="Bacteria"/>
</dbReference>